<dbReference type="InterPro" id="IPR009014">
    <property type="entry name" value="Transketo_C/PFOR_II"/>
</dbReference>
<dbReference type="EMBL" id="RZYA01000034">
    <property type="protein sequence ID" value="RVU15245.1"/>
    <property type="molecule type" value="Genomic_DNA"/>
</dbReference>
<dbReference type="AlphaFoldDB" id="A0A3S2VR58"/>
<comment type="caution">
    <text evidence="1">The sequence shown here is derived from an EMBL/GenBank/DDBJ whole genome shotgun (WGS) entry which is preliminary data.</text>
</comment>
<organism evidence="1 2">
    <name type="scientific">Streptomyces antnestii</name>
    <dbReference type="NCBI Taxonomy" id="2494256"/>
    <lineage>
        <taxon>Bacteria</taxon>
        <taxon>Bacillati</taxon>
        <taxon>Actinomycetota</taxon>
        <taxon>Actinomycetes</taxon>
        <taxon>Kitasatosporales</taxon>
        <taxon>Streptomycetaceae</taxon>
        <taxon>Streptomyces</taxon>
    </lineage>
</organism>
<proteinExistence type="predicted"/>
<evidence type="ECO:0000313" key="2">
    <source>
        <dbReference type="Proteomes" id="UP000283128"/>
    </source>
</evidence>
<reference evidence="1 2" key="1">
    <citation type="submission" date="2019-01" db="EMBL/GenBank/DDBJ databases">
        <title>Genome sequences of Streptomyces and Rhizobium isolates collected from root and soil.</title>
        <authorList>
            <person name="Chhettri S."/>
            <person name="Sevigny J.L."/>
            <person name="Sen A."/>
            <person name="Ennis N."/>
            <person name="Tisa L."/>
        </authorList>
    </citation>
    <scope>NUCLEOTIDE SEQUENCE [LARGE SCALE GENOMIC DNA]</scope>
    <source>
        <strain evidence="1 2">San01</strain>
    </source>
</reference>
<gene>
    <name evidence="1" type="ORF">EOT10_39445</name>
</gene>
<evidence type="ECO:0000313" key="1">
    <source>
        <dbReference type="EMBL" id="RVU15245.1"/>
    </source>
</evidence>
<keyword evidence="2" id="KW-1185">Reference proteome</keyword>
<dbReference type="Gene3D" id="3.40.50.920">
    <property type="match status" value="1"/>
</dbReference>
<accession>A0A3S2VR58</accession>
<sequence length="78" mass="8061">MSVTPSPSIRLQQAATAQVQAALQLTSIGTGGFSLSDNRANAHGHFGADIESIVVHTLRTLVSGSEVKPDAAERYGLG</sequence>
<dbReference type="RefSeq" id="WP_127833203.1">
    <property type="nucleotide sequence ID" value="NZ_RZYA01000034.1"/>
</dbReference>
<dbReference type="SUPFAM" id="SSF52922">
    <property type="entry name" value="TK C-terminal domain-like"/>
    <property type="match status" value="1"/>
</dbReference>
<name>A0A3S2VR58_9ACTN</name>
<protein>
    <submittedName>
        <fullName evidence="1">Uncharacterized protein</fullName>
    </submittedName>
</protein>
<dbReference type="Proteomes" id="UP000283128">
    <property type="component" value="Unassembled WGS sequence"/>
</dbReference>